<dbReference type="RefSeq" id="WP_133444088.1">
    <property type="nucleotide sequence ID" value="NZ_SCWB01000012.1"/>
</dbReference>
<feature type="transmembrane region" description="Helical" evidence="7">
    <location>
        <begin position="108"/>
        <end position="127"/>
    </location>
</feature>
<keyword evidence="3" id="KW-1003">Cell membrane</keyword>
<feature type="transmembrane region" description="Helical" evidence="7">
    <location>
        <begin position="289"/>
        <end position="309"/>
    </location>
</feature>
<evidence type="ECO:0000256" key="1">
    <source>
        <dbReference type="ARBA" id="ARBA00004651"/>
    </source>
</evidence>
<dbReference type="PANTHER" id="PTHR33567:SF3">
    <property type="entry name" value="CHROMATE ION TRANSPORTER (EUROFUNG)"/>
    <property type="match status" value="1"/>
</dbReference>
<feature type="transmembrane region" description="Helical" evidence="7">
    <location>
        <begin position="321"/>
        <end position="340"/>
    </location>
</feature>
<feature type="transmembrane region" description="Helical" evidence="7">
    <location>
        <begin position="7"/>
        <end position="28"/>
    </location>
</feature>
<evidence type="ECO:0000256" key="6">
    <source>
        <dbReference type="ARBA" id="ARBA00023136"/>
    </source>
</evidence>
<comment type="similarity">
    <text evidence="2">Belongs to the chromate ion transporter (CHR) (TC 2.A.51) family.</text>
</comment>
<feature type="transmembrane region" description="Helical" evidence="7">
    <location>
        <begin position="139"/>
        <end position="172"/>
    </location>
</feature>
<evidence type="ECO:0000256" key="7">
    <source>
        <dbReference type="SAM" id="Phobius"/>
    </source>
</evidence>
<dbReference type="AlphaFoldDB" id="A0A4R6BTV7"/>
<comment type="subcellular location">
    <subcellularLocation>
        <location evidence="1">Cell membrane</location>
        <topology evidence="1">Multi-pass membrane protein</topology>
    </subcellularLocation>
</comment>
<organism evidence="8 9">
    <name type="scientific">Macrococcus lamae</name>
    <dbReference type="NCBI Taxonomy" id="198484"/>
    <lineage>
        <taxon>Bacteria</taxon>
        <taxon>Bacillati</taxon>
        <taxon>Bacillota</taxon>
        <taxon>Bacilli</taxon>
        <taxon>Bacillales</taxon>
        <taxon>Staphylococcaceae</taxon>
        <taxon>Macrococcus</taxon>
    </lineage>
</organism>
<sequence length="385" mass="41384">MNRLLEIFIVALKLGLTSFGGPTAHLGYFRNEYVERRHWLSDKMYQDLVALCQFLPGPASSQVGMAIGMTRGGIFGGILAFLGFTLPSVIMLIAIVYAVDAFSISLDWIQGLKLVAVAVVLHALIGMGKTSMTTTAAVIIAVAAFAVSLLLPTAVTQIAIIIVSGLVGIALFNASGDDQTDSFTVPVSKTTGLISLILLAAILLLLPILTGVIKNDWLEMFDKFYRSGLLVFGGGHVVLPLLEREFVPGMIKADDFIAGYGFAQAVPGPLFTFALYLGTVMKGMAGGLFSMFAIFLPAFLLVLGCLPFWEQLRKNTLIRQALKGINAGVLGILAAAWVNPIMMHTIKSPLDILFAALLFIMLHYFKVAPWIIVVAGTAIGILVYR</sequence>
<dbReference type="PIRSF" id="PIRSF004810">
    <property type="entry name" value="ChrA"/>
    <property type="match status" value="1"/>
</dbReference>
<keyword evidence="6 7" id="KW-0472">Membrane</keyword>
<reference evidence="8 9" key="1">
    <citation type="submission" date="2019-01" db="EMBL/GenBank/DDBJ databases">
        <title>Draft genome sequences of the type strains of six Macrococcus species.</title>
        <authorList>
            <person name="Mazhar S."/>
            <person name="Altermann E."/>
            <person name="Hill C."/>
            <person name="Mcauliffe O."/>
        </authorList>
    </citation>
    <scope>NUCLEOTIDE SEQUENCE [LARGE SCALE GENOMIC DNA]</scope>
    <source>
        <strain evidence="8 9">CCM4815</strain>
    </source>
</reference>
<dbReference type="InterPro" id="IPR003370">
    <property type="entry name" value="Chromate_transpt"/>
</dbReference>
<dbReference type="PANTHER" id="PTHR33567">
    <property type="entry name" value="CHROMATE ION TRANSPORTER (EUROFUNG)"/>
    <property type="match status" value="1"/>
</dbReference>
<evidence type="ECO:0000256" key="2">
    <source>
        <dbReference type="ARBA" id="ARBA00005262"/>
    </source>
</evidence>
<dbReference type="Proteomes" id="UP000294802">
    <property type="component" value="Unassembled WGS sequence"/>
</dbReference>
<dbReference type="GO" id="GO:0005886">
    <property type="term" value="C:plasma membrane"/>
    <property type="evidence" value="ECO:0007669"/>
    <property type="project" value="UniProtKB-SubCell"/>
</dbReference>
<evidence type="ECO:0000313" key="8">
    <source>
        <dbReference type="EMBL" id="TDM07893.1"/>
    </source>
</evidence>
<dbReference type="NCBIfam" id="TIGR00937">
    <property type="entry name" value="2A51"/>
    <property type="match status" value="1"/>
</dbReference>
<keyword evidence="4 7" id="KW-0812">Transmembrane</keyword>
<dbReference type="Pfam" id="PF02417">
    <property type="entry name" value="Chromate_transp"/>
    <property type="match status" value="2"/>
</dbReference>
<dbReference type="EMBL" id="SCWB01000012">
    <property type="protein sequence ID" value="TDM07893.1"/>
    <property type="molecule type" value="Genomic_DNA"/>
</dbReference>
<feature type="transmembrane region" description="Helical" evidence="7">
    <location>
        <begin position="192"/>
        <end position="212"/>
    </location>
</feature>
<feature type="transmembrane region" description="Helical" evidence="7">
    <location>
        <begin position="74"/>
        <end position="96"/>
    </location>
</feature>
<dbReference type="OrthoDB" id="9788907at2"/>
<feature type="transmembrane region" description="Helical" evidence="7">
    <location>
        <begin position="257"/>
        <end position="277"/>
    </location>
</feature>
<feature type="transmembrane region" description="Helical" evidence="7">
    <location>
        <begin position="352"/>
        <end position="384"/>
    </location>
</feature>
<gene>
    <name evidence="8" type="primary">chrA</name>
    <name evidence="8" type="ORF">ERX29_07525</name>
</gene>
<name>A0A4R6BTV7_9STAP</name>
<accession>A0A4R6BTV7</accession>
<keyword evidence="5 7" id="KW-1133">Transmembrane helix</keyword>
<proteinExistence type="inferred from homology"/>
<evidence type="ECO:0000256" key="5">
    <source>
        <dbReference type="ARBA" id="ARBA00022989"/>
    </source>
</evidence>
<keyword evidence="9" id="KW-1185">Reference proteome</keyword>
<evidence type="ECO:0000313" key="9">
    <source>
        <dbReference type="Proteomes" id="UP000294802"/>
    </source>
</evidence>
<evidence type="ECO:0000256" key="3">
    <source>
        <dbReference type="ARBA" id="ARBA00022475"/>
    </source>
</evidence>
<dbReference type="GO" id="GO:0015109">
    <property type="term" value="F:chromate transmembrane transporter activity"/>
    <property type="evidence" value="ECO:0007669"/>
    <property type="project" value="InterPro"/>
</dbReference>
<dbReference type="InterPro" id="IPR014047">
    <property type="entry name" value="Chr_Tranpt_l_chain"/>
</dbReference>
<comment type="caution">
    <text evidence="8">The sequence shown here is derived from an EMBL/GenBank/DDBJ whole genome shotgun (WGS) entry which is preliminary data.</text>
</comment>
<evidence type="ECO:0000256" key="4">
    <source>
        <dbReference type="ARBA" id="ARBA00022692"/>
    </source>
</evidence>
<protein>
    <submittedName>
        <fullName evidence="8">Chromate efflux transporter</fullName>
    </submittedName>
</protein>